<proteinExistence type="predicted"/>
<evidence type="ECO:0000313" key="4">
    <source>
        <dbReference type="Proteomes" id="UP000000739"/>
    </source>
</evidence>
<protein>
    <submittedName>
        <fullName evidence="3">YD repeat protein</fullName>
    </submittedName>
</protein>
<dbReference type="NCBIfam" id="TIGR03696">
    <property type="entry name" value="Rhs_assc_core"/>
    <property type="match status" value="1"/>
</dbReference>
<organism evidence="3 4">
    <name type="scientific">Desulfatibacillum aliphaticivorans</name>
    <dbReference type="NCBI Taxonomy" id="218208"/>
    <lineage>
        <taxon>Bacteria</taxon>
        <taxon>Pseudomonadati</taxon>
        <taxon>Thermodesulfobacteriota</taxon>
        <taxon>Desulfobacteria</taxon>
        <taxon>Desulfobacterales</taxon>
        <taxon>Desulfatibacillaceae</taxon>
        <taxon>Desulfatibacillum</taxon>
    </lineage>
</organism>
<accession>B8F8V0</accession>
<sequence>MAWTYDSIGNILSKSQDGSSMTYAYNSVTHKLDTVTAGGTAYNYSYDANGNITACPKLEGASSISATLAIAYNVDNMPTQVVKSESGQPDVTTNFYYDGNGARVRKEVVGEGTTFYASQYYEVKNGVATKYIFGADRRIAKITDGEGIQYFSKDHLGSSTVVTDDSGAVVEQADYRPFGEDRFYTGTVATPTPYKYTDQELDESTGLYNYDARHYDPAIGRFISPDSLIPNLYDPQQLNPYAYCRNNPLIYVDPSGHYTVGDIDASHDACLGFFGGSVDDIGRLSSLWSNNRTEEAYTSTNTNLSKPLVLVSTLEQTRPMWQAASAFGVADLIGIAARSVLPQAVGLAVQPHLEEYAEKNKHGGLQGWVFGPLESYLFGDKAKEAQNQTTETIAQEATQEKTDDIGVYHRIKSDTQTFVDAMMIQKTGELWGGIPHNGKNTDIPCVKAYTGPLLEGQIGIEFTTSVKPDSYHPNTAYWSAGNPGVQVRGGYAVINVTVTKNTHSILDY</sequence>
<dbReference type="Proteomes" id="UP000000739">
    <property type="component" value="Chromosome"/>
</dbReference>
<dbReference type="eggNOG" id="COG3209">
    <property type="taxonomic scope" value="Bacteria"/>
</dbReference>
<dbReference type="Pfam" id="PF25023">
    <property type="entry name" value="TEN_YD-shell"/>
    <property type="match status" value="1"/>
</dbReference>
<keyword evidence="1" id="KW-0677">Repeat</keyword>
<dbReference type="InterPro" id="IPR022385">
    <property type="entry name" value="Rhs_assc_core"/>
</dbReference>
<dbReference type="InterPro" id="IPR056823">
    <property type="entry name" value="TEN-like_YD-shell"/>
</dbReference>
<evidence type="ECO:0000259" key="2">
    <source>
        <dbReference type="Pfam" id="PF25023"/>
    </source>
</evidence>
<dbReference type="KEGG" id="dal:Dalk_0273"/>
<gene>
    <name evidence="3" type="ordered locus">Dalk_0273</name>
</gene>
<dbReference type="PANTHER" id="PTHR32305:SF15">
    <property type="entry name" value="PROTEIN RHSA-RELATED"/>
    <property type="match status" value="1"/>
</dbReference>
<dbReference type="HOGENOM" id="CLU_536102_0_0_7"/>
<dbReference type="EMBL" id="CP001322">
    <property type="protein sequence ID" value="ACL01982.1"/>
    <property type="molecule type" value="Genomic_DNA"/>
</dbReference>
<dbReference type="InterPro" id="IPR050708">
    <property type="entry name" value="T6SS_VgrG/RHS"/>
</dbReference>
<keyword evidence="4" id="KW-1185">Reference proteome</keyword>
<feature type="domain" description="Teneurin-like YD-shell" evidence="2">
    <location>
        <begin position="118"/>
        <end position="248"/>
    </location>
</feature>
<evidence type="ECO:0000313" key="3">
    <source>
        <dbReference type="EMBL" id="ACL01982.1"/>
    </source>
</evidence>
<name>B8F8V0_DESAL</name>
<dbReference type="AlphaFoldDB" id="B8F8V0"/>
<dbReference type="Gene3D" id="2.180.10.10">
    <property type="entry name" value="RHS repeat-associated core"/>
    <property type="match status" value="1"/>
</dbReference>
<reference evidence="3 4" key="1">
    <citation type="journal article" date="2012" name="Environ. Microbiol.">
        <title>The genome sequence of Desulfatibacillum alkenivorans AK-01: a blueprint for anaerobic alkane oxidation.</title>
        <authorList>
            <person name="Callaghan A.V."/>
            <person name="Morris B.E."/>
            <person name="Pereira I.A."/>
            <person name="McInerney M.J."/>
            <person name="Austin R.N."/>
            <person name="Groves J.T."/>
            <person name="Kukor J.J."/>
            <person name="Suflita J.M."/>
            <person name="Young L.Y."/>
            <person name="Zylstra G.J."/>
            <person name="Wawrik B."/>
        </authorList>
    </citation>
    <scope>NUCLEOTIDE SEQUENCE [LARGE SCALE GENOMIC DNA]</scope>
    <source>
        <strain evidence="3 4">AK-01</strain>
    </source>
</reference>
<evidence type="ECO:0000256" key="1">
    <source>
        <dbReference type="ARBA" id="ARBA00022737"/>
    </source>
</evidence>
<dbReference type="PANTHER" id="PTHR32305">
    <property type="match status" value="1"/>
</dbReference>